<reference evidence="3 4" key="1">
    <citation type="submission" date="2018-08" db="EMBL/GenBank/DDBJ databases">
        <title>Chitinophagaceae sp. K23C18032701, a novel bacterium isolated from forest soil.</title>
        <authorList>
            <person name="Wang C."/>
        </authorList>
    </citation>
    <scope>NUCLEOTIDE SEQUENCE [LARGE SCALE GENOMIC DNA]</scope>
    <source>
        <strain evidence="3 4">K23C18032701</strain>
    </source>
</reference>
<keyword evidence="1" id="KW-0732">Signal</keyword>
<gene>
    <name evidence="3" type="ORF">DXN05_00190</name>
</gene>
<dbReference type="PANTHER" id="PTHR32234">
    <property type="entry name" value="THIOL:DISULFIDE INTERCHANGE PROTEIN DSBD"/>
    <property type="match status" value="1"/>
</dbReference>
<dbReference type="InterPro" id="IPR028250">
    <property type="entry name" value="DsbDN"/>
</dbReference>
<feature type="domain" description="Thiol:disulfide interchange protein DsbD N-terminal" evidence="2">
    <location>
        <begin position="35"/>
        <end position="147"/>
    </location>
</feature>
<dbReference type="GO" id="GO:0015035">
    <property type="term" value="F:protein-disulfide reductase activity"/>
    <property type="evidence" value="ECO:0007669"/>
    <property type="project" value="TreeGrafter"/>
</dbReference>
<feature type="signal peptide" evidence="1">
    <location>
        <begin position="1"/>
        <end position="19"/>
    </location>
</feature>
<dbReference type="Gene3D" id="2.60.40.1250">
    <property type="entry name" value="Thiol:disulfide interchange protein DsbD, N-terminal domain"/>
    <property type="match status" value="1"/>
</dbReference>
<evidence type="ECO:0000313" key="3">
    <source>
        <dbReference type="EMBL" id="RFM29443.1"/>
    </source>
</evidence>
<accession>A0A3E1NNF2</accession>
<organism evidence="3 4">
    <name type="scientific">Deminuibacter soli</name>
    <dbReference type="NCBI Taxonomy" id="2291815"/>
    <lineage>
        <taxon>Bacteria</taxon>
        <taxon>Pseudomonadati</taxon>
        <taxon>Bacteroidota</taxon>
        <taxon>Chitinophagia</taxon>
        <taxon>Chitinophagales</taxon>
        <taxon>Chitinophagaceae</taxon>
        <taxon>Deminuibacter</taxon>
    </lineage>
</organism>
<dbReference type="OrthoDB" id="767251at2"/>
<evidence type="ECO:0000256" key="1">
    <source>
        <dbReference type="SAM" id="SignalP"/>
    </source>
</evidence>
<dbReference type="Pfam" id="PF11412">
    <property type="entry name" value="DsbD_N"/>
    <property type="match status" value="1"/>
</dbReference>
<dbReference type="RefSeq" id="WP_116845200.1">
    <property type="nucleotide sequence ID" value="NZ_QTJU01000001.1"/>
</dbReference>
<dbReference type="AlphaFoldDB" id="A0A3E1NNF2"/>
<comment type="caution">
    <text evidence="3">The sequence shown here is derived from an EMBL/GenBank/DDBJ whole genome shotgun (WGS) entry which is preliminary data.</text>
</comment>
<dbReference type="InterPro" id="IPR036929">
    <property type="entry name" value="DsbDN_sf"/>
</dbReference>
<keyword evidence="4" id="KW-1185">Reference proteome</keyword>
<proteinExistence type="predicted"/>
<name>A0A3E1NNF2_9BACT</name>
<evidence type="ECO:0000259" key="2">
    <source>
        <dbReference type="Pfam" id="PF11412"/>
    </source>
</evidence>
<evidence type="ECO:0000313" key="4">
    <source>
        <dbReference type="Proteomes" id="UP000261284"/>
    </source>
</evidence>
<dbReference type="Proteomes" id="UP000261284">
    <property type="component" value="Unassembled WGS sequence"/>
</dbReference>
<feature type="chain" id="PRO_5017602475" description="Thiol:disulfide interchange protein DsbD N-terminal domain-containing protein" evidence="1">
    <location>
        <begin position="20"/>
        <end position="150"/>
    </location>
</feature>
<protein>
    <recommendedName>
        <fullName evidence="2">Thiol:disulfide interchange protein DsbD N-terminal domain-containing protein</fullName>
    </recommendedName>
</protein>
<dbReference type="PANTHER" id="PTHR32234:SF0">
    <property type="entry name" value="THIOL:DISULFIDE INTERCHANGE PROTEIN DSBD"/>
    <property type="match status" value="1"/>
</dbReference>
<sequence>MKKSWLLFAALLVTLGAMAQVKDPVKWTFAAKKKADKVYEVTVTAVMAKPWHIYSQTTPDGGPIPTKLTFKSNPLVTMDGKAKEVGTLKVDHDQNFGVDVKYYYESVVFVQTVKLKGNVKTNIAGNVEYMACDDSQCLPPTTKSFDIKLQ</sequence>
<dbReference type="GO" id="GO:0045454">
    <property type="term" value="P:cell redox homeostasis"/>
    <property type="evidence" value="ECO:0007669"/>
    <property type="project" value="TreeGrafter"/>
</dbReference>
<dbReference type="EMBL" id="QTJU01000001">
    <property type="protein sequence ID" value="RFM29443.1"/>
    <property type="molecule type" value="Genomic_DNA"/>
</dbReference>